<comment type="caution">
    <text evidence="1">The sequence shown here is derived from an EMBL/GenBank/DDBJ whole genome shotgun (WGS) entry which is preliminary data.</text>
</comment>
<sequence length="786" mass="87146">MDFFSQTYIAIRGPTGAPQSPLETITKLVDRLGPSTLLSDRRASILALKGLAKDHKLRPAVGDHALRGLLDVLENDAEVDPDIALPVVEILNLLCDPEDDPSMKTLGPNYMDIILENDRAVHKLLMLASQQAFTPRTATLKLLGILLKHRRAKTQQYFLTLPTGPSIVLAMLDDPREMMRNESLSFWELLIAKSQDIQKLLAFQGAFERLFNIIESEGGIESRVNVESALTCVDTLLRFNSANQNYFRESTFPTVLLSLLQFPPDLPPQEPAPQQFALQFWDELKEVNTHLVVGMIGLLVSSKVGKAQATWTAARCLLELALASNAPTRVKAKALSLLPGDFNLPLTQMIVTPYIPVPDTNGEEWDRLESSSAFDVLVELVLHAEYNGTIAPSRRRDSLELRAAALRVFCNFVNNDEMKEVIVQGLLPREGSSPITPLLHCLIIPHNTPLDITATTSTQFASLVFAHLIRGTPRAKAAALQIVPPSGDVPTSSEGHFFVPADNNGSAPPPPPEDEDEPLPLMQILTEHLSLAFISRPKMQVGDSPTRETREWDRIIINYICLLVQWLWEDPKSVRAYLEAGGLTLLVEPIGQPIEASDCLIPSLCAFLLGTCYEFNREPGEITRATIHQVITRLGVDTLTDKIGSVKEDVRFREIEPESFVLGYPTPKEASVDAEIDGEAEAWFDWAFLDFWKSNYYTSQRAIAAGPSSSATATSSGGSGQGTDQETQLLLSSLREVISNQAHEIQTLQKSIKDFTTSNKTKGDEVRSIYPPFHPRFTDQEFRLRL</sequence>
<dbReference type="Proteomes" id="UP000886501">
    <property type="component" value="Unassembled WGS sequence"/>
</dbReference>
<name>A0ACB6ZH10_THEGA</name>
<keyword evidence="2" id="KW-1185">Reference proteome</keyword>
<dbReference type="EMBL" id="MU118014">
    <property type="protein sequence ID" value="KAF9648421.1"/>
    <property type="molecule type" value="Genomic_DNA"/>
</dbReference>
<organism evidence="1 2">
    <name type="scientific">Thelephora ganbajun</name>
    <name type="common">Ganba fungus</name>
    <dbReference type="NCBI Taxonomy" id="370292"/>
    <lineage>
        <taxon>Eukaryota</taxon>
        <taxon>Fungi</taxon>
        <taxon>Dikarya</taxon>
        <taxon>Basidiomycota</taxon>
        <taxon>Agaricomycotina</taxon>
        <taxon>Agaricomycetes</taxon>
        <taxon>Thelephorales</taxon>
        <taxon>Thelephoraceae</taxon>
        <taxon>Thelephora</taxon>
    </lineage>
</organism>
<reference evidence="1" key="1">
    <citation type="submission" date="2019-10" db="EMBL/GenBank/DDBJ databases">
        <authorList>
            <consortium name="DOE Joint Genome Institute"/>
            <person name="Kuo A."/>
            <person name="Miyauchi S."/>
            <person name="Kiss E."/>
            <person name="Drula E."/>
            <person name="Kohler A."/>
            <person name="Sanchez-Garcia M."/>
            <person name="Andreopoulos B."/>
            <person name="Barry K.W."/>
            <person name="Bonito G."/>
            <person name="Buee M."/>
            <person name="Carver A."/>
            <person name="Chen C."/>
            <person name="Cichocki N."/>
            <person name="Clum A."/>
            <person name="Culley D."/>
            <person name="Crous P.W."/>
            <person name="Fauchery L."/>
            <person name="Girlanda M."/>
            <person name="Hayes R."/>
            <person name="Keri Z."/>
            <person name="Labutti K."/>
            <person name="Lipzen A."/>
            <person name="Lombard V."/>
            <person name="Magnuson J."/>
            <person name="Maillard F."/>
            <person name="Morin E."/>
            <person name="Murat C."/>
            <person name="Nolan M."/>
            <person name="Ohm R."/>
            <person name="Pangilinan J."/>
            <person name="Pereira M."/>
            <person name="Perotto S."/>
            <person name="Peter M."/>
            <person name="Riley R."/>
            <person name="Sitrit Y."/>
            <person name="Stielow B."/>
            <person name="Szollosi G."/>
            <person name="Zifcakova L."/>
            <person name="Stursova M."/>
            <person name="Spatafora J.W."/>
            <person name="Tedersoo L."/>
            <person name="Vaario L.-M."/>
            <person name="Yamada A."/>
            <person name="Yan M."/>
            <person name="Wang P."/>
            <person name="Xu J."/>
            <person name="Bruns T."/>
            <person name="Baldrian P."/>
            <person name="Vilgalys R."/>
            <person name="Henrissat B."/>
            <person name="Grigoriev I.V."/>
            <person name="Hibbett D."/>
            <person name="Nagy L.G."/>
            <person name="Martin F.M."/>
        </authorList>
    </citation>
    <scope>NUCLEOTIDE SEQUENCE</scope>
    <source>
        <strain evidence="1">P2</strain>
    </source>
</reference>
<proteinExistence type="predicted"/>
<evidence type="ECO:0000313" key="1">
    <source>
        <dbReference type="EMBL" id="KAF9648421.1"/>
    </source>
</evidence>
<protein>
    <submittedName>
        <fullName evidence="1">Uncharacterized protein</fullName>
    </submittedName>
</protein>
<reference evidence="1" key="2">
    <citation type="journal article" date="2020" name="Nat. Commun.">
        <title>Large-scale genome sequencing of mycorrhizal fungi provides insights into the early evolution of symbiotic traits.</title>
        <authorList>
            <person name="Miyauchi S."/>
            <person name="Kiss E."/>
            <person name="Kuo A."/>
            <person name="Drula E."/>
            <person name="Kohler A."/>
            <person name="Sanchez-Garcia M."/>
            <person name="Morin E."/>
            <person name="Andreopoulos B."/>
            <person name="Barry K.W."/>
            <person name="Bonito G."/>
            <person name="Buee M."/>
            <person name="Carver A."/>
            <person name="Chen C."/>
            <person name="Cichocki N."/>
            <person name="Clum A."/>
            <person name="Culley D."/>
            <person name="Crous P.W."/>
            <person name="Fauchery L."/>
            <person name="Girlanda M."/>
            <person name="Hayes R.D."/>
            <person name="Keri Z."/>
            <person name="LaButti K."/>
            <person name="Lipzen A."/>
            <person name="Lombard V."/>
            <person name="Magnuson J."/>
            <person name="Maillard F."/>
            <person name="Murat C."/>
            <person name="Nolan M."/>
            <person name="Ohm R.A."/>
            <person name="Pangilinan J."/>
            <person name="Pereira M.F."/>
            <person name="Perotto S."/>
            <person name="Peter M."/>
            <person name="Pfister S."/>
            <person name="Riley R."/>
            <person name="Sitrit Y."/>
            <person name="Stielow J.B."/>
            <person name="Szollosi G."/>
            <person name="Zifcakova L."/>
            <person name="Stursova M."/>
            <person name="Spatafora J.W."/>
            <person name="Tedersoo L."/>
            <person name="Vaario L.M."/>
            <person name="Yamada A."/>
            <person name="Yan M."/>
            <person name="Wang P."/>
            <person name="Xu J."/>
            <person name="Bruns T."/>
            <person name="Baldrian P."/>
            <person name="Vilgalys R."/>
            <person name="Dunand C."/>
            <person name="Henrissat B."/>
            <person name="Grigoriev I.V."/>
            <person name="Hibbett D."/>
            <person name="Nagy L.G."/>
            <person name="Martin F.M."/>
        </authorList>
    </citation>
    <scope>NUCLEOTIDE SEQUENCE</scope>
    <source>
        <strain evidence="1">P2</strain>
    </source>
</reference>
<gene>
    <name evidence="1" type="ORF">BDM02DRAFT_3096552</name>
</gene>
<evidence type="ECO:0000313" key="2">
    <source>
        <dbReference type="Proteomes" id="UP000886501"/>
    </source>
</evidence>
<accession>A0ACB6ZH10</accession>